<dbReference type="Gene3D" id="3.40.50.2300">
    <property type="match status" value="1"/>
</dbReference>
<dbReference type="PANTHER" id="PTHR32071">
    <property type="entry name" value="TRANSCRIPTIONAL REGULATORY PROTEIN"/>
    <property type="match status" value="1"/>
</dbReference>
<dbReference type="InterPro" id="IPR027417">
    <property type="entry name" value="P-loop_NTPase"/>
</dbReference>
<dbReference type="SMART" id="SM00382">
    <property type="entry name" value="AAA"/>
    <property type="match status" value="1"/>
</dbReference>
<dbReference type="EMBL" id="JAFMYW010000001">
    <property type="protein sequence ID" value="MBO0947700.1"/>
    <property type="molecule type" value="Genomic_DNA"/>
</dbReference>
<dbReference type="Pfam" id="PF25601">
    <property type="entry name" value="AAA_lid_14"/>
    <property type="match status" value="1"/>
</dbReference>
<dbReference type="Pfam" id="PF00072">
    <property type="entry name" value="Response_reg"/>
    <property type="match status" value="1"/>
</dbReference>
<evidence type="ECO:0000259" key="5">
    <source>
        <dbReference type="PROSITE" id="PS50110"/>
    </source>
</evidence>
<evidence type="ECO:0000259" key="4">
    <source>
        <dbReference type="PROSITE" id="PS50045"/>
    </source>
</evidence>
<dbReference type="Proteomes" id="UP000664628">
    <property type="component" value="Unassembled WGS sequence"/>
</dbReference>
<comment type="caution">
    <text evidence="6">The sequence shown here is derived from an EMBL/GenBank/DDBJ whole genome shotgun (WGS) entry which is preliminary data.</text>
</comment>
<proteinExistence type="predicted"/>
<dbReference type="InterPro" id="IPR058031">
    <property type="entry name" value="AAA_lid_NorR"/>
</dbReference>
<evidence type="ECO:0000313" key="6">
    <source>
        <dbReference type="EMBL" id="MBO0947700.1"/>
    </source>
</evidence>
<evidence type="ECO:0000256" key="2">
    <source>
        <dbReference type="ARBA" id="ARBA00022840"/>
    </source>
</evidence>
<dbReference type="InterPro" id="IPR003593">
    <property type="entry name" value="AAA+_ATPase"/>
</dbReference>
<feature type="domain" description="Response regulatory" evidence="5">
    <location>
        <begin position="3"/>
        <end position="117"/>
    </location>
</feature>
<dbReference type="PROSITE" id="PS50110">
    <property type="entry name" value="RESPONSE_REGULATORY"/>
    <property type="match status" value="1"/>
</dbReference>
<dbReference type="PROSITE" id="PS00676">
    <property type="entry name" value="SIGMA54_INTERACT_2"/>
    <property type="match status" value="1"/>
</dbReference>
<dbReference type="CDD" id="cd00009">
    <property type="entry name" value="AAA"/>
    <property type="match status" value="1"/>
</dbReference>
<evidence type="ECO:0000313" key="7">
    <source>
        <dbReference type="Proteomes" id="UP000664628"/>
    </source>
</evidence>
<keyword evidence="1" id="KW-0547">Nucleotide-binding</keyword>
<evidence type="ECO:0000256" key="3">
    <source>
        <dbReference type="PROSITE-ProRule" id="PRU00169"/>
    </source>
</evidence>
<dbReference type="RefSeq" id="WP_207327603.1">
    <property type="nucleotide sequence ID" value="NZ_JAFMYW010000001.1"/>
</dbReference>
<comment type="caution">
    <text evidence="3">Lacks conserved residue(s) required for the propagation of feature annotation.</text>
</comment>
<dbReference type="InterPro" id="IPR011006">
    <property type="entry name" value="CheY-like_superfamily"/>
</dbReference>
<dbReference type="SMART" id="SM00448">
    <property type="entry name" value="REC"/>
    <property type="match status" value="1"/>
</dbReference>
<dbReference type="Gene3D" id="3.40.50.300">
    <property type="entry name" value="P-loop containing nucleotide triphosphate hydrolases"/>
    <property type="match status" value="1"/>
</dbReference>
<gene>
    <name evidence="6" type="ORF">J2I46_03850</name>
</gene>
<dbReference type="InterPro" id="IPR025943">
    <property type="entry name" value="Sigma_54_int_dom_ATP-bd_2"/>
</dbReference>
<dbReference type="Gene3D" id="1.10.8.60">
    <property type="match status" value="1"/>
</dbReference>
<dbReference type="PROSITE" id="PS50045">
    <property type="entry name" value="SIGMA54_INTERACT_4"/>
    <property type="match status" value="1"/>
</dbReference>
<dbReference type="SUPFAM" id="SSF52172">
    <property type="entry name" value="CheY-like"/>
    <property type="match status" value="1"/>
</dbReference>
<keyword evidence="2" id="KW-0067">ATP-binding</keyword>
<protein>
    <submittedName>
        <fullName evidence="6">Sigma-54-dependent Fis family transcriptional regulator</fullName>
    </submittedName>
</protein>
<feature type="domain" description="Sigma-54 factor interaction" evidence="4">
    <location>
        <begin position="139"/>
        <end position="368"/>
    </location>
</feature>
<evidence type="ECO:0000256" key="1">
    <source>
        <dbReference type="ARBA" id="ARBA00022741"/>
    </source>
</evidence>
<dbReference type="Pfam" id="PF00158">
    <property type="entry name" value="Sigma54_activat"/>
    <property type="match status" value="1"/>
</dbReference>
<dbReference type="SUPFAM" id="SSF52540">
    <property type="entry name" value="P-loop containing nucleoside triphosphate hydrolases"/>
    <property type="match status" value="1"/>
</dbReference>
<sequence length="383" mass="42520">MAKIIIIEDEASIRAALRDILEYEGYEVDEAENGLVGIEMLVTDYYDVALCNLNMPKMHGFDVLFHAHEAGVSTQIIVITAVGTVENAIESSRLGAFDFIVKPPDLSRLLKVTADAVERYKRAVANRLAGKKIYRIGEFVGESPSMQAIRACIEQASQQRAPVLISGPSGAGKGMVAQQIHYKIRNARRPLITVNCAAIPDELLESELFGHEKGAFPGAASRRIGKIEQAEGGTLFLDEIGRISPAVQEKLMHAIDQQTFTRIGSKKELKLNTRIISSTEKDLVSEVEAGNFRADLYDHLREIAIHLPPLSSHREDIPLLIDKFIQDICLDYNVPDKEIEPAALTYLTLLLWEANTRGLRTALERLIIMCEQVITLDEAKLYA</sequence>
<keyword evidence="7" id="KW-1185">Reference proteome</keyword>
<dbReference type="InterPro" id="IPR001789">
    <property type="entry name" value="Sig_transdc_resp-reg_receiver"/>
</dbReference>
<organism evidence="6 7">
    <name type="scientific">Fibrella forsythiae</name>
    <dbReference type="NCBI Taxonomy" id="2817061"/>
    <lineage>
        <taxon>Bacteria</taxon>
        <taxon>Pseudomonadati</taxon>
        <taxon>Bacteroidota</taxon>
        <taxon>Cytophagia</taxon>
        <taxon>Cytophagales</taxon>
        <taxon>Spirosomataceae</taxon>
        <taxon>Fibrella</taxon>
    </lineage>
</organism>
<accession>A0ABS3JCI8</accession>
<reference evidence="6 7" key="1">
    <citation type="submission" date="2021-03" db="EMBL/GenBank/DDBJ databases">
        <title>Fibrella sp. HMF5405 genome sequencing and assembly.</title>
        <authorList>
            <person name="Kang H."/>
            <person name="Kim H."/>
            <person name="Bae S."/>
            <person name="Joh K."/>
        </authorList>
    </citation>
    <scope>NUCLEOTIDE SEQUENCE [LARGE SCALE GENOMIC DNA]</scope>
    <source>
        <strain evidence="6 7">HMF5405</strain>
    </source>
</reference>
<name>A0ABS3JCI8_9BACT</name>
<dbReference type="InterPro" id="IPR002078">
    <property type="entry name" value="Sigma_54_int"/>
</dbReference>